<accession>A0A7T8BBT6</accession>
<comment type="similarity">
    <text evidence="1">Belongs to the MEMO1 family.</text>
</comment>
<dbReference type="InterPro" id="IPR002737">
    <property type="entry name" value="MEMO1_fam"/>
</dbReference>
<evidence type="ECO:0000256" key="1">
    <source>
        <dbReference type="ARBA" id="ARBA00006315"/>
    </source>
</evidence>
<dbReference type="Pfam" id="PF01875">
    <property type="entry name" value="Memo"/>
    <property type="match status" value="1"/>
</dbReference>
<evidence type="ECO:0000313" key="2">
    <source>
        <dbReference type="EMBL" id="QQO10922.1"/>
    </source>
</evidence>
<dbReference type="PANTHER" id="PTHR11060">
    <property type="entry name" value="PROTEIN MEMO1"/>
    <property type="match status" value="1"/>
</dbReference>
<keyword evidence="3" id="KW-1185">Reference proteome</keyword>
<dbReference type="Gene3D" id="3.40.830.10">
    <property type="entry name" value="LigB-like"/>
    <property type="match status" value="1"/>
</dbReference>
<sequence length="286" mass="30544">MSVQDVYPEAKIRSAVVAGLFYPEEKQDITSELCSFGLESGTGARAAAVLAPHAAWNLSGAAAAAAFLRTTGRVPKKKGSSGVSQVVILGSVHNGPEQGLFVSDSDYFETPLGLLRVNKALCNDLISCSTLFELNDIPHLRDHSMEVLFPFVQYIFPEASIIPVLLGGSRPVLISALAKALRIVFEPIMENTLFVISTNAAVSENAEEAAEEAALFIRLVSEKEPKPLLDAFRRRKISACGAPVTAALLGSGLLGGRAVHSSPDSVICIKDEDTQSVYYYAGISFE</sequence>
<dbReference type="KEGG" id="bhc:JFL75_08395"/>
<dbReference type="RefSeq" id="WP_215628227.1">
    <property type="nucleotide sequence ID" value="NZ_CP067089.2"/>
</dbReference>
<name>A0A7T8BBT6_9SPIR</name>
<dbReference type="CDD" id="cd07361">
    <property type="entry name" value="MEMO_like"/>
    <property type="match status" value="1"/>
</dbReference>
<dbReference type="AlphaFoldDB" id="A0A7T8BBT6"/>
<reference evidence="2" key="1">
    <citation type="submission" date="2021-01" db="EMBL/GenBank/DDBJ databases">
        <title>Description of Breznakiella homolactica.</title>
        <authorList>
            <person name="Song Y."/>
            <person name="Brune A."/>
        </authorList>
    </citation>
    <scope>NUCLEOTIDE SEQUENCE</scope>
    <source>
        <strain evidence="2">RmG30</strain>
    </source>
</reference>
<dbReference type="Proteomes" id="UP000595917">
    <property type="component" value="Chromosome"/>
</dbReference>
<organism evidence="2 3">
    <name type="scientific">Breznakiella homolactica</name>
    <dbReference type="NCBI Taxonomy" id="2798577"/>
    <lineage>
        <taxon>Bacteria</taxon>
        <taxon>Pseudomonadati</taxon>
        <taxon>Spirochaetota</taxon>
        <taxon>Spirochaetia</taxon>
        <taxon>Spirochaetales</taxon>
        <taxon>Breznakiellaceae</taxon>
        <taxon>Breznakiella</taxon>
    </lineage>
</organism>
<dbReference type="PANTHER" id="PTHR11060:SF0">
    <property type="entry name" value="PROTEIN MEMO1"/>
    <property type="match status" value="1"/>
</dbReference>
<protein>
    <submittedName>
        <fullName evidence="2">AmmeMemoRadiSam system protein B</fullName>
    </submittedName>
</protein>
<gene>
    <name evidence="2" type="primary">amrB</name>
    <name evidence="2" type="ORF">JFL75_08395</name>
</gene>
<dbReference type="EMBL" id="CP067089">
    <property type="protein sequence ID" value="QQO10922.1"/>
    <property type="molecule type" value="Genomic_DNA"/>
</dbReference>
<dbReference type="NCBIfam" id="TIGR04336">
    <property type="entry name" value="AmmeMemoSam_B"/>
    <property type="match status" value="1"/>
</dbReference>
<proteinExistence type="inferred from homology"/>
<evidence type="ECO:0000313" key="3">
    <source>
        <dbReference type="Proteomes" id="UP000595917"/>
    </source>
</evidence>